<proteinExistence type="predicted"/>
<gene>
    <name evidence="6" type="ORF">CHH72_16040</name>
</gene>
<accession>A0A268NWQ0</accession>
<evidence type="ECO:0000259" key="5">
    <source>
        <dbReference type="PROSITE" id="PS50937"/>
    </source>
</evidence>
<evidence type="ECO:0000256" key="3">
    <source>
        <dbReference type="ARBA" id="ARBA00023159"/>
    </source>
</evidence>
<dbReference type="PRINTS" id="PR00040">
    <property type="entry name" value="HTHMERR"/>
</dbReference>
<dbReference type="Gene3D" id="1.10.490.50">
    <property type="entry name" value="Antibiotic binding domain of TipA-like multidrug resistance regulators"/>
    <property type="match status" value="1"/>
</dbReference>
<comment type="caution">
    <text evidence="6">The sequence shown here is derived from an EMBL/GenBank/DDBJ whole genome shotgun (WGS) entry which is preliminary data.</text>
</comment>
<evidence type="ECO:0000313" key="7">
    <source>
        <dbReference type="Proteomes" id="UP000216207"/>
    </source>
</evidence>
<dbReference type="Pfam" id="PF13411">
    <property type="entry name" value="MerR_1"/>
    <property type="match status" value="1"/>
</dbReference>
<keyword evidence="2" id="KW-0238">DNA-binding</keyword>
<dbReference type="Proteomes" id="UP000216207">
    <property type="component" value="Unassembled WGS sequence"/>
</dbReference>
<dbReference type="InterPro" id="IPR036244">
    <property type="entry name" value="TipA-like_antibiotic-bd"/>
</dbReference>
<dbReference type="Gene3D" id="1.10.1660.10">
    <property type="match status" value="1"/>
</dbReference>
<feature type="domain" description="HTH merR-type" evidence="5">
    <location>
        <begin position="1"/>
        <end position="71"/>
    </location>
</feature>
<dbReference type="AlphaFoldDB" id="A0A268NWQ0"/>
<dbReference type="SUPFAM" id="SSF46955">
    <property type="entry name" value="Putative DNA-binding domain"/>
    <property type="match status" value="1"/>
</dbReference>
<dbReference type="PANTHER" id="PTHR30204:SF90">
    <property type="entry name" value="HTH-TYPE TRANSCRIPTIONAL ACTIVATOR MTA"/>
    <property type="match status" value="1"/>
</dbReference>
<dbReference type="CDD" id="cd01106">
    <property type="entry name" value="HTH_TipAL-Mta"/>
    <property type="match status" value="1"/>
</dbReference>
<dbReference type="SMART" id="SM00422">
    <property type="entry name" value="HTH_MERR"/>
    <property type="match status" value="1"/>
</dbReference>
<dbReference type="GO" id="GO:0003700">
    <property type="term" value="F:DNA-binding transcription factor activity"/>
    <property type="evidence" value="ECO:0007669"/>
    <property type="project" value="InterPro"/>
</dbReference>
<evidence type="ECO:0000313" key="6">
    <source>
        <dbReference type="EMBL" id="PAE87894.1"/>
    </source>
</evidence>
<dbReference type="GO" id="GO:0003677">
    <property type="term" value="F:DNA binding"/>
    <property type="evidence" value="ECO:0007669"/>
    <property type="project" value="UniProtKB-KW"/>
</dbReference>
<evidence type="ECO:0000256" key="4">
    <source>
        <dbReference type="ARBA" id="ARBA00023163"/>
    </source>
</evidence>
<organism evidence="6 7">
    <name type="scientific">Shouchella clausii</name>
    <name type="common">Alkalihalobacillus clausii</name>
    <dbReference type="NCBI Taxonomy" id="79880"/>
    <lineage>
        <taxon>Bacteria</taxon>
        <taxon>Bacillati</taxon>
        <taxon>Bacillota</taxon>
        <taxon>Bacilli</taxon>
        <taxon>Bacillales</taxon>
        <taxon>Bacillaceae</taxon>
        <taxon>Shouchella</taxon>
    </lineage>
</organism>
<keyword evidence="3" id="KW-0010">Activator</keyword>
<protein>
    <submittedName>
        <fullName evidence="6">MerR family transcriptional regulator</fullName>
    </submittedName>
</protein>
<sequence length="251" mass="28752">MEYTVKKLAQLAGVSARTLRYYDEIGLLKPERVNSSGYRIYGPKQVDLLQQILFYRELDVDLETIMQLVTDDSFDPVMALYEHRAHLLNKRARLDRIIATVERTIASKKGAETMSDKDKFDALKEKRIADNEKAYGEEIRQKYGDKKVDESNAKLRGFSKEQYEAMQAKEQEVFALLKEALATNDPTSAAARKLAQAHKEWLQFSWTSYSKEAHAGVAQMYVDDERFAAYYNKVVPGGAVFLRDAILAYLQ</sequence>
<evidence type="ECO:0000256" key="2">
    <source>
        <dbReference type="ARBA" id="ARBA00023125"/>
    </source>
</evidence>
<evidence type="ECO:0000256" key="1">
    <source>
        <dbReference type="ARBA" id="ARBA00023015"/>
    </source>
</evidence>
<keyword evidence="1" id="KW-0805">Transcription regulation</keyword>
<reference evidence="6 7" key="1">
    <citation type="submission" date="2017-07" db="EMBL/GenBank/DDBJ databases">
        <title>Isolation and whole genome analysis of endospore-forming bacteria from heroin.</title>
        <authorList>
            <person name="Kalinowski J."/>
            <person name="Ahrens B."/>
            <person name="Al-Dilaimi A."/>
            <person name="Winkler A."/>
            <person name="Wibberg D."/>
            <person name="Schleenbecker U."/>
            <person name="Ruckert C."/>
            <person name="Wolfel R."/>
            <person name="Grass G."/>
        </authorList>
    </citation>
    <scope>NUCLEOTIDE SEQUENCE [LARGE SCALE GENOMIC DNA]</scope>
    <source>
        <strain evidence="6 7">7539</strain>
    </source>
</reference>
<dbReference type="RefSeq" id="WP_073305004.1">
    <property type="nucleotide sequence ID" value="NZ_BOQQ01000009.1"/>
</dbReference>
<dbReference type="InterPro" id="IPR047057">
    <property type="entry name" value="MerR_fam"/>
</dbReference>
<dbReference type="PANTHER" id="PTHR30204">
    <property type="entry name" value="REDOX-CYCLING DRUG-SENSING TRANSCRIPTIONAL ACTIVATOR SOXR"/>
    <property type="match status" value="1"/>
</dbReference>
<name>A0A268NWQ0_SHOCL</name>
<dbReference type="InterPro" id="IPR012925">
    <property type="entry name" value="TipAS_dom"/>
</dbReference>
<dbReference type="Pfam" id="PF07739">
    <property type="entry name" value="TipAS"/>
    <property type="match status" value="1"/>
</dbReference>
<dbReference type="InterPro" id="IPR000551">
    <property type="entry name" value="MerR-type_HTH_dom"/>
</dbReference>
<dbReference type="EMBL" id="NPCC01000026">
    <property type="protein sequence ID" value="PAE87894.1"/>
    <property type="molecule type" value="Genomic_DNA"/>
</dbReference>
<dbReference type="SUPFAM" id="SSF89082">
    <property type="entry name" value="Antibiotic binding domain of TipA-like multidrug resistance regulators"/>
    <property type="match status" value="1"/>
</dbReference>
<keyword evidence="4" id="KW-0804">Transcription</keyword>
<dbReference type="PROSITE" id="PS50937">
    <property type="entry name" value="HTH_MERR_2"/>
    <property type="match status" value="1"/>
</dbReference>
<dbReference type="InterPro" id="IPR009061">
    <property type="entry name" value="DNA-bd_dom_put_sf"/>
</dbReference>